<reference evidence="2" key="1">
    <citation type="submission" date="2020-05" db="EMBL/GenBank/DDBJ databases">
        <title>Viral metagenome analysis of wild birds revealed diverse small circular ssDNA viral genomes.</title>
        <authorList>
            <person name="Yao Y."/>
            <person name="Zhang W."/>
        </authorList>
    </citation>
    <scope>NUCLEOTIDE SEQUENCE</scope>
    <source>
        <strain evidence="2">Wd-yyx-9</strain>
    </source>
</reference>
<feature type="region of interest" description="Disordered" evidence="1">
    <location>
        <begin position="1"/>
        <end position="69"/>
    </location>
</feature>
<protein>
    <submittedName>
        <fullName evidence="2">Capsid protein</fullName>
    </submittedName>
</protein>
<accession>A0A8F3E5K8</accession>
<feature type="compositionally biased region" description="Polar residues" evidence="1">
    <location>
        <begin position="55"/>
        <end position="69"/>
    </location>
</feature>
<evidence type="ECO:0000256" key="1">
    <source>
        <dbReference type="SAM" id="MobiDB-lite"/>
    </source>
</evidence>
<sequence length="309" mass="35005">MRSRYARKRSYRRKPSRRPARRVSRVKKRAYRKKTSRPTRRSMINTMSRKKRDTTLSLSGTGNNPAPTATLTIGPLRLLPTTTSSYHTGTHAFLYCPTYRWLQPNNAEYIAQRTSSRPFMKGFSESFEFSTNDGSTWLHRRIAFTTKDPQLVPLLIQSSIGAQATAVSGTNRPFRDMAGEATGNYQTAVTNVYDRIFQGIDTVDWANVMTAKLDRTRITPLYDSHRRMASGNNAGTTRVHKHYVPLNKTLVYDDEENGTTMSPAALSTEAKPGMGNLYILDLFECDQPVDPAGSVLQFQTSSTLYWHEK</sequence>
<organism evidence="2">
    <name type="scientific">Cressdnaviricota sp</name>
    <dbReference type="NCBI Taxonomy" id="2748378"/>
    <lineage>
        <taxon>Viruses</taxon>
        <taxon>Monodnaviria</taxon>
        <taxon>Shotokuvirae</taxon>
        <taxon>Cressdnaviricota</taxon>
    </lineage>
</organism>
<proteinExistence type="predicted"/>
<evidence type="ECO:0000313" key="2">
    <source>
        <dbReference type="EMBL" id="QWY79441.1"/>
    </source>
</evidence>
<dbReference type="EMBL" id="MT446305">
    <property type="protein sequence ID" value="QWY79441.1"/>
    <property type="molecule type" value="Genomic_DNA"/>
</dbReference>
<feature type="compositionally biased region" description="Basic residues" evidence="1">
    <location>
        <begin position="1"/>
        <end position="40"/>
    </location>
</feature>
<name>A0A8F3E5K8_9VIRU</name>